<feature type="compositionally biased region" description="Basic and acidic residues" evidence="1">
    <location>
        <begin position="1318"/>
        <end position="1339"/>
    </location>
</feature>
<evidence type="ECO:0000313" key="2">
    <source>
        <dbReference type="EMBL" id="CAK9072708.1"/>
    </source>
</evidence>
<name>A0ABP0PAP9_9DINO</name>
<feature type="region of interest" description="Disordered" evidence="1">
    <location>
        <begin position="745"/>
        <end position="777"/>
    </location>
</feature>
<feature type="region of interest" description="Disordered" evidence="1">
    <location>
        <begin position="471"/>
        <end position="511"/>
    </location>
</feature>
<keyword evidence="3" id="KW-1185">Reference proteome</keyword>
<feature type="compositionally biased region" description="Acidic residues" evidence="1">
    <location>
        <begin position="1099"/>
        <end position="1119"/>
    </location>
</feature>
<organism evidence="2 3">
    <name type="scientific">Durusdinium trenchii</name>
    <dbReference type="NCBI Taxonomy" id="1381693"/>
    <lineage>
        <taxon>Eukaryota</taxon>
        <taxon>Sar</taxon>
        <taxon>Alveolata</taxon>
        <taxon>Dinophyceae</taxon>
        <taxon>Suessiales</taxon>
        <taxon>Symbiodiniaceae</taxon>
        <taxon>Durusdinium</taxon>
    </lineage>
</organism>
<dbReference type="Proteomes" id="UP001642484">
    <property type="component" value="Unassembled WGS sequence"/>
</dbReference>
<evidence type="ECO:0000256" key="1">
    <source>
        <dbReference type="SAM" id="MobiDB-lite"/>
    </source>
</evidence>
<sequence>MVPVRFHGRARGSCHWVARGSQVMYNNLGGHGPVFSDPPVIRYRGACFHHGRPVDVVLHADSSYHPAASGLNALLGHHYSASVNVALNGTVHLTLELRSQQKPLPLPRLYVSVADSEEKPKLSGAHEVAAPGFEAAQLPSGTWSSAAQLGEDWSAPVSATPAIFTFWNTATVRLTLRAVVKPGSALFSEVGRSFFISLWSPDVDVRATGSSGITSEKVQLGSTAKRAGGVDLPKVTLAPTEAPALDMPFTLGPWLRLERSNVVFNNLGGFGPGHLDEPHELRLGHVAESAESAVDVVFHATSAYHSTSVQLNGAQHGHAVVNVALESSVSLKILLVKHGEDTPIKLDWLFLWIYDVEEEVPALSGDGQVYVSGVKATLRPEETSRWVAVERSQGYEAFAVPKGPALLLAVEGNGPQVTLRPRTNAGNTLDAQGRSFFIALRTPNLEILSTTHPVARLAPVVIGEVTRLVPRSRSRGDATAPELVTSTTTTSSPERPSTTTEQQRVVQSRVGRPPEAHWIRQPLVQGYLGTYLALQPSQVLVNNLAGAGPDHSASDLSGPAAPELRWRAATYQGTPVDVVLRSISSYRPSDVALNGREGLRRPAATVNVAPGSSVKLRFEFWQETEDSRRPIALPRLYVQIFDLEDPRPAMSLSGEASVMDFEGVSWPNGTWQPGGFGQSFNLPEGPAPTVAFTSCSSLFVTLHARKGPGNALGAAWEGRSFFIALRSPDVEHELALQARAQLIGRAAPPRQEETDEKERGEKVRLRQEKERSGLGDDESIERLVNTMPREEGGEDRDADVGWFSLEDKEKWLMMGVFAGRVLVCEVQVGSATVEAPFFVRSHSVLPDGSILAEVVSLGTNDSKVSRQLTSMCRMMNRIHICMEAECHVSGNFICHAKEVEIIPGPALKAGLIGEETMGAADEEPEDATRVKGRPSALRQPVHQEERDPDRHVRFAEDERGEIIEAGSSRGEKRRRTPSPRETTEDGEGDQQRGRKKIGEALTDLKAKLKETMSRSDGAKRSYIEYEETFKSPEGLSSGSQSSLNVRSSERKEKEERREGVEGFEIDPLKPKSEKKKKKKKQKVSEGGDPPGSSGSSGDSSDEDEDEEDGSEDSSDEESSEEKKARRLQAPLKRKSMKKRGSVITLLLEQIAEQMQDLSTSHEDLLTSGPKVGTYWQINLKNRYHAGHPALRELYLLATVIDRLRGGQLLEALDALAGRFIAVEAATHDGWNIAKHLEVAVTVPSEQAIAPAELQLAARKHYNLVARAQGYDGKGSWRSSGSGRGWGSSSNRDDGKGWWRSKGGKEGKEGRGKGSKWKGGKEGGKQKGRKQEGEGEKAEA</sequence>
<feature type="compositionally biased region" description="Low complexity" evidence="1">
    <location>
        <begin position="1031"/>
        <end position="1046"/>
    </location>
</feature>
<feature type="compositionally biased region" description="Basic residues" evidence="1">
    <location>
        <begin position="1072"/>
        <end position="1081"/>
    </location>
</feature>
<feature type="compositionally biased region" description="Low complexity" evidence="1">
    <location>
        <begin position="1084"/>
        <end position="1098"/>
    </location>
</feature>
<feature type="region of interest" description="Disordered" evidence="1">
    <location>
        <begin position="1271"/>
        <end position="1339"/>
    </location>
</feature>
<feature type="region of interest" description="Disordered" evidence="1">
    <location>
        <begin position="919"/>
        <end position="996"/>
    </location>
</feature>
<accession>A0ABP0PAP9</accession>
<dbReference type="EMBL" id="CAXAMN010022795">
    <property type="protein sequence ID" value="CAK9072708.1"/>
    <property type="molecule type" value="Genomic_DNA"/>
</dbReference>
<comment type="caution">
    <text evidence="2">The sequence shown here is derived from an EMBL/GenBank/DDBJ whole genome shotgun (WGS) entry which is preliminary data.</text>
</comment>
<feature type="compositionally biased region" description="Basic and acidic residues" evidence="1">
    <location>
        <begin position="1290"/>
        <end position="1311"/>
    </location>
</feature>
<feature type="compositionally biased region" description="Basic and acidic residues" evidence="1">
    <location>
        <begin position="941"/>
        <end position="962"/>
    </location>
</feature>
<evidence type="ECO:0000313" key="3">
    <source>
        <dbReference type="Proteomes" id="UP001642484"/>
    </source>
</evidence>
<reference evidence="2 3" key="1">
    <citation type="submission" date="2024-02" db="EMBL/GenBank/DDBJ databases">
        <authorList>
            <person name="Chen Y."/>
            <person name="Shah S."/>
            <person name="Dougan E. K."/>
            <person name="Thang M."/>
            <person name="Chan C."/>
        </authorList>
    </citation>
    <scope>NUCLEOTIDE SEQUENCE [LARGE SCALE GENOMIC DNA]</scope>
</reference>
<feature type="region of interest" description="Disordered" evidence="1">
    <location>
        <begin position="1028"/>
        <end position="1133"/>
    </location>
</feature>
<proteinExistence type="predicted"/>
<gene>
    <name evidence="2" type="ORF">CCMP2556_LOCUS35775</name>
</gene>
<feature type="compositionally biased region" description="Low complexity" evidence="1">
    <location>
        <begin position="485"/>
        <end position="501"/>
    </location>
</feature>
<feature type="compositionally biased region" description="Basic and acidic residues" evidence="1">
    <location>
        <begin position="750"/>
        <end position="774"/>
    </location>
</feature>
<protein>
    <submittedName>
        <fullName evidence="2">Uncharacterized protein</fullName>
    </submittedName>
</protein>
<feature type="compositionally biased region" description="Basic and acidic residues" evidence="1">
    <location>
        <begin position="1047"/>
        <end position="1071"/>
    </location>
</feature>